<dbReference type="PANTHER" id="PTHR11468">
    <property type="entry name" value="GLYCOGEN PHOSPHORYLASE"/>
    <property type="match status" value="1"/>
</dbReference>
<dbReference type="GO" id="GO:0005737">
    <property type="term" value="C:cytoplasm"/>
    <property type="evidence" value="ECO:0007669"/>
    <property type="project" value="TreeGrafter"/>
</dbReference>
<proteinExistence type="inferred from homology"/>
<dbReference type="GO" id="GO:0030170">
    <property type="term" value="F:pyridoxal phosphate binding"/>
    <property type="evidence" value="ECO:0007669"/>
    <property type="project" value="TreeGrafter"/>
</dbReference>
<dbReference type="AlphaFoldDB" id="A0A376YT56"/>
<keyword evidence="2 3" id="KW-0808">Transferase</keyword>
<dbReference type="GO" id="GO:0005980">
    <property type="term" value="P:glycogen catabolic process"/>
    <property type="evidence" value="ECO:0007669"/>
    <property type="project" value="TreeGrafter"/>
</dbReference>
<evidence type="ECO:0000313" key="4">
    <source>
        <dbReference type="Proteomes" id="UP000277930"/>
    </source>
</evidence>
<dbReference type="InterPro" id="IPR000811">
    <property type="entry name" value="Glyco_trans_35"/>
</dbReference>
<dbReference type="Gene3D" id="3.40.50.2000">
    <property type="entry name" value="Glycogen Phosphorylase B"/>
    <property type="match status" value="1"/>
</dbReference>
<dbReference type="GO" id="GO:0008184">
    <property type="term" value="F:glycogen phosphorylase activity"/>
    <property type="evidence" value="ECO:0007669"/>
    <property type="project" value="InterPro"/>
</dbReference>
<organism evidence="3 4">
    <name type="scientific">Escherichia coli</name>
    <dbReference type="NCBI Taxonomy" id="562"/>
    <lineage>
        <taxon>Bacteria</taxon>
        <taxon>Pseudomonadati</taxon>
        <taxon>Pseudomonadota</taxon>
        <taxon>Gammaproteobacteria</taxon>
        <taxon>Enterobacterales</taxon>
        <taxon>Enterobacteriaceae</taxon>
        <taxon>Escherichia</taxon>
    </lineage>
</organism>
<protein>
    <recommendedName>
        <fullName evidence="2">Alpha-1,4 glucan phosphorylase</fullName>
        <ecNumber evidence="2">2.4.1.1</ecNumber>
    </recommendedName>
</protein>
<dbReference type="EC" id="2.4.1.1" evidence="2"/>
<evidence type="ECO:0000313" key="3">
    <source>
        <dbReference type="EMBL" id="VED32731.1"/>
    </source>
</evidence>
<dbReference type="Proteomes" id="UP000277930">
    <property type="component" value="Chromosome 1"/>
</dbReference>
<comment type="catalytic activity">
    <reaction evidence="2">
        <text>[(1-&gt;4)-alpha-D-glucosyl](n) + phosphate = [(1-&gt;4)-alpha-D-glucosyl](n-1) + alpha-D-glucose 1-phosphate</text>
        <dbReference type="Rhea" id="RHEA:41732"/>
        <dbReference type="Rhea" id="RHEA-COMP:9584"/>
        <dbReference type="Rhea" id="RHEA-COMP:9586"/>
        <dbReference type="ChEBI" id="CHEBI:15444"/>
        <dbReference type="ChEBI" id="CHEBI:43474"/>
        <dbReference type="ChEBI" id="CHEBI:58601"/>
        <dbReference type="EC" id="2.4.1.1"/>
    </reaction>
</comment>
<accession>A0A376YT56</accession>
<evidence type="ECO:0000256" key="2">
    <source>
        <dbReference type="RuleBase" id="RU000587"/>
    </source>
</evidence>
<keyword evidence="2" id="KW-0663">Pyridoxal phosphate</keyword>
<gene>
    <name evidence="3" type="primary">malP_3</name>
    <name evidence="3" type="ORF">NCTC9702_00422</name>
</gene>
<keyword evidence="2" id="KW-0119">Carbohydrate metabolism</keyword>
<dbReference type="PANTHER" id="PTHR11468:SF25">
    <property type="entry name" value="MALTODEXTRIN PHOSPHORYLASE"/>
    <property type="match status" value="1"/>
</dbReference>
<dbReference type="Pfam" id="PF00343">
    <property type="entry name" value="Phosphorylase"/>
    <property type="match status" value="1"/>
</dbReference>
<comment type="cofactor">
    <cofactor evidence="2">
        <name>pyridoxal 5'-phosphate</name>
        <dbReference type="ChEBI" id="CHEBI:597326"/>
    </cofactor>
</comment>
<name>A0A376YT56_ECOLX</name>
<dbReference type="EMBL" id="LR134246">
    <property type="protein sequence ID" value="VED32731.1"/>
    <property type="molecule type" value="Genomic_DNA"/>
</dbReference>
<evidence type="ECO:0000256" key="1">
    <source>
        <dbReference type="ARBA" id="ARBA00006047"/>
    </source>
</evidence>
<comment type="similarity">
    <text evidence="1 2">Belongs to the glycogen phosphorylase family.</text>
</comment>
<sequence>MKLALNGALTVGTLDGANVEIAEKVGEENIFIFGHTVEQVKAILAKGYDPVKWRKKDKVLDAVLKELESGKYSDGDKHAFDQMLHSIGKQGGDPYLVMADFAAYVEAQKQVDVLYRDQEAWTRAAILNTARCGMFSSDRSIRDYQARIWQAKR</sequence>
<comment type="function">
    <text evidence="2">Allosteric enzyme that catalyzes the rate-limiting step in glycogen catabolism, the phosphorolytic cleavage of glycogen to produce glucose-1-phosphate, and plays a central role in maintaining cellular and organismal glucose homeostasis.</text>
</comment>
<dbReference type="SUPFAM" id="SSF53756">
    <property type="entry name" value="UDP-Glycosyltransferase/glycogen phosphorylase"/>
    <property type="match status" value="1"/>
</dbReference>
<reference evidence="3 4" key="1">
    <citation type="submission" date="2018-12" db="EMBL/GenBank/DDBJ databases">
        <authorList>
            <consortium name="Pathogen Informatics"/>
        </authorList>
    </citation>
    <scope>NUCLEOTIDE SEQUENCE [LARGE SCALE GENOMIC DNA]</scope>
    <source>
        <strain evidence="3 4">NCTC9702</strain>
    </source>
</reference>
<keyword evidence="2 3" id="KW-0328">Glycosyltransferase</keyword>